<proteinExistence type="predicted"/>
<feature type="compositionally biased region" description="Low complexity" evidence="2">
    <location>
        <begin position="263"/>
        <end position="274"/>
    </location>
</feature>
<dbReference type="InterPro" id="IPR036875">
    <property type="entry name" value="Znf_CCHC_sf"/>
</dbReference>
<sequence>MPEATPSTSTSAAPPAPAPAPTPIFTQDDDGNITMRDAPDWDNMSQEQVGAFLQDMFRLNSILVQKANDKKTNTKDMGILIKRQPPPMFNGKVSELREFQTQLKAYFMDFQNTLNTERKKVSFAASRLEGTALKWFRPMWDVYLDNPEGPLPEPVRKVFDSFEEFEGELVKAFGDVGELRMAENKLSEIRQKGRCSDYAVKFRDLASRVTWGQSALIKRFYDGLSRNVKEKVYDVDRTKHDLISFMEKCVTADNLLYELNMGNQNNSNRESSNQGKKRQEPVAKDNSGTPGPMDIGMMQKGNGKKKDFKCYNCGKPNHMARNCKSPKKERIPEPKNNHAMEKDDKGIHMMERLTSSDNEDDYEFYHSEAELSDDSKTLDEEPETEIPDRQPVFQIDFRQLSNIESTVSNQEDDDTKWRNYGLPHKRDEDIWRAHENYTPEMRKLDEFHHGIVESEEPVEGNTPIALYKWLHAIQTQGSETRLILRAITLDRAWSHNLPYRYHHGDHEHMDPTHPLHYRISWTSCITHICMGHFKEKHDNNVFPVRIPFTPHENVHHNMKFYNWTPTQRYRSLKTVILEPGHCDYGEGELWECCSAFCNYHQTAKLLEWQDRSDLRSKYDCDKGQFDYENCPEPKCERHASTKINNWHHSKNYDSPL</sequence>
<feature type="region of interest" description="Disordered" evidence="2">
    <location>
        <begin position="1"/>
        <end position="40"/>
    </location>
</feature>
<feature type="compositionally biased region" description="Low complexity" evidence="2">
    <location>
        <begin position="1"/>
        <end position="13"/>
    </location>
</feature>
<dbReference type="InterPro" id="IPR001878">
    <property type="entry name" value="Znf_CCHC"/>
</dbReference>
<feature type="compositionally biased region" description="Basic and acidic residues" evidence="2">
    <location>
        <begin position="326"/>
        <end position="340"/>
    </location>
</feature>
<keyword evidence="1" id="KW-0863">Zinc-finger</keyword>
<dbReference type="GO" id="GO:0003676">
    <property type="term" value="F:nucleic acid binding"/>
    <property type="evidence" value="ECO:0007669"/>
    <property type="project" value="InterPro"/>
</dbReference>
<protein>
    <recommendedName>
        <fullName evidence="3">CCHC-type domain-containing protein</fullName>
    </recommendedName>
</protein>
<feature type="region of interest" description="Disordered" evidence="2">
    <location>
        <begin position="261"/>
        <end position="295"/>
    </location>
</feature>
<comment type="caution">
    <text evidence="4">The sequence shown here is derived from an EMBL/GenBank/DDBJ whole genome shotgun (WGS) entry which is preliminary data.</text>
</comment>
<feature type="region of interest" description="Disordered" evidence="2">
    <location>
        <begin position="321"/>
        <end position="340"/>
    </location>
</feature>
<keyword evidence="1" id="KW-0862">Zinc</keyword>
<dbReference type="InterPro" id="IPR005162">
    <property type="entry name" value="Retrotrans_gag_dom"/>
</dbReference>
<dbReference type="InterPro" id="IPR032567">
    <property type="entry name" value="RTL1-rel"/>
</dbReference>
<feature type="domain" description="CCHC-type" evidence="3">
    <location>
        <begin position="309"/>
        <end position="325"/>
    </location>
</feature>
<dbReference type="PANTHER" id="PTHR15503:SF22">
    <property type="entry name" value="TRANSPOSON TY3-I GAG POLYPROTEIN"/>
    <property type="match status" value="1"/>
</dbReference>
<gene>
    <name evidence="4" type="ORF">TGAMA5MH_04939</name>
</gene>
<dbReference type="EMBL" id="MTYH01000047">
    <property type="protein sequence ID" value="PNP43207.1"/>
    <property type="molecule type" value="Genomic_DNA"/>
</dbReference>
<evidence type="ECO:0000313" key="4">
    <source>
        <dbReference type="EMBL" id="PNP43207.1"/>
    </source>
</evidence>
<evidence type="ECO:0000256" key="1">
    <source>
        <dbReference type="PROSITE-ProRule" id="PRU00047"/>
    </source>
</evidence>
<organism evidence="4 5">
    <name type="scientific">Trichoderma gamsii</name>
    <dbReference type="NCBI Taxonomy" id="398673"/>
    <lineage>
        <taxon>Eukaryota</taxon>
        <taxon>Fungi</taxon>
        <taxon>Dikarya</taxon>
        <taxon>Ascomycota</taxon>
        <taxon>Pezizomycotina</taxon>
        <taxon>Sordariomycetes</taxon>
        <taxon>Hypocreomycetidae</taxon>
        <taxon>Hypocreales</taxon>
        <taxon>Hypocreaceae</taxon>
        <taxon>Trichoderma</taxon>
    </lineage>
</organism>
<dbReference type="GO" id="GO:0008270">
    <property type="term" value="F:zinc ion binding"/>
    <property type="evidence" value="ECO:0007669"/>
    <property type="project" value="UniProtKB-KW"/>
</dbReference>
<dbReference type="PROSITE" id="PS50158">
    <property type="entry name" value="ZF_CCHC"/>
    <property type="match status" value="1"/>
</dbReference>
<dbReference type="Pfam" id="PF00098">
    <property type="entry name" value="zf-CCHC"/>
    <property type="match status" value="1"/>
</dbReference>
<evidence type="ECO:0000259" key="3">
    <source>
        <dbReference type="PROSITE" id="PS50158"/>
    </source>
</evidence>
<dbReference type="Gene3D" id="4.10.60.10">
    <property type="entry name" value="Zinc finger, CCHC-type"/>
    <property type="match status" value="1"/>
</dbReference>
<dbReference type="Proteomes" id="UP000236546">
    <property type="component" value="Unassembled WGS sequence"/>
</dbReference>
<name>A0A2K0TCH5_9HYPO</name>
<dbReference type="SMART" id="SM00343">
    <property type="entry name" value="ZnF_C2HC"/>
    <property type="match status" value="1"/>
</dbReference>
<accession>A0A2K0TCH5</accession>
<evidence type="ECO:0000256" key="2">
    <source>
        <dbReference type="SAM" id="MobiDB-lite"/>
    </source>
</evidence>
<reference evidence="4 5" key="1">
    <citation type="submission" date="2017-02" db="EMBL/GenBank/DDBJ databases">
        <title>Genomes of Trichoderma spp. with biocontrol activity.</title>
        <authorList>
            <person name="Gardiner D."/>
            <person name="Kazan K."/>
            <person name="Vos C."/>
            <person name="Harvey P."/>
        </authorList>
    </citation>
    <scope>NUCLEOTIDE SEQUENCE [LARGE SCALE GENOMIC DNA]</scope>
    <source>
        <strain evidence="4 5">A5MH</strain>
    </source>
</reference>
<dbReference type="SUPFAM" id="SSF57756">
    <property type="entry name" value="Retrovirus zinc finger-like domains"/>
    <property type="match status" value="1"/>
</dbReference>
<evidence type="ECO:0000313" key="5">
    <source>
        <dbReference type="Proteomes" id="UP000236546"/>
    </source>
</evidence>
<keyword evidence="1" id="KW-0479">Metal-binding</keyword>
<dbReference type="OrthoDB" id="5151719at2759"/>
<dbReference type="AlphaFoldDB" id="A0A2K0TCH5"/>
<dbReference type="PANTHER" id="PTHR15503">
    <property type="entry name" value="LDOC1 RELATED"/>
    <property type="match status" value="1"/>
</dbReference>
<dbReference type="Pfam" id="PF03732">
    <property type="entry name" value="Retrotrans_gag"/>
    <property type="match status" value="1"/>
</dbReference>